<reference evidence="3" key="1">
    <citation type="journal article" date="2017" name="Front. Plant Sci.">
        <title>Climate Clever Clovers: New Paradigm to Reduce the Environmental Footprint of Ruminants by Breeding Low Methanogenic Forages Utilizing Haplotype Variation.</title>
        <authorList>
            <person name="Kaur P."/>
            <person name="Appels R."/>
            <person name="Bayer P.E."/>
            <person name="Keeble-Gagnere G."/>
            <person name="Wang J."/>
            <person name="Hirakawa H."/>
            <person name="Shirasawa K."/>
            <person name="Vercoe P."/>
            <person name="Stefanova K."/>
            <person name="Durmic Z."/>
            <person name="Nichols P."/>
            <person name="Revell C."/>
            <person name="Isobe S.N."/>
            <person name="Edwards D."/>
            <person name="Erskine W."/>
        </authorList>
    </citation>
    <scope>NUCLEOTIDE SEQUENCE [LARGE SCALE GENOMIC DNA]</scope>
    <source>
        <strain evidence="3">cv. Daliak</strain>
    </source>
</reference>
<organism evidence="2 3">
    <name type="scientific">Trifolium subterraneum</name>
    <name type="common">Subterranean clover</name>
    <dbReference type="NCBI Taxonomy" id="3900"/>
    <lineage>
        <taxon>Eukaryota</taxon>
        <taxon>Viridiplantae</taxon>
        <taxon>Streptophyta</taxon>
        <taxon>Embryophyta</taxon>
        <taxon>Tracheophyta</taxon>
        <taxon>Spermatophyta</taxon>
        <taxon>Magnoliopsida</taxon>
        <taxon>eudicotyledons</taxon>
        <taxon>Gunneridae</taxon>
        <taxon>Pentapetalae</taxon>
        <taxon>rosids</taxon>
        <taxon>fabids</taxon>
        <taxon>Fabales</taxon>
        <taxon>Fabaceae</taxon>
        <taxon>Papilionoideae</taxon>
        <taxon>50 kb inversion clade</taxon>
        <taxon>NPAAA clade</taxon>
        <taxon>Hologalegina</taxon>
        <taxon>IRL clade</taxon>
        <taxon>Trifolieae</taxon>
        <taxon>Trifolium</taxon>
    </lineage>
</organism>
<dbReference type="InterPro" id="IPR025521">
    <property type="entry name" value="Neprosin_propep"/>
</dbReference>
<accession>A0A2Z6MDC2</accession>
<dbReference type="EMBL" id="DF973221">
    <property type="protein sequence ID" value="GAU20863.1"/>
    <property type="molecule type" value="Genomic_DNA"/>
</dbReference>
<evidence type="ECO:0000313" key="3">
    <source>
        <dbReference type="Proteomes" id="UP000242715"/>
    </source>
</evidence>
<sequence length="73" mass="8139">MSVLIQDPPAEMPIDQNQSDIFQLWSLSGESCPDGTIPIIRTKEQDILRAGSISRFGRKFVNVNSHEVCNHGN</sequence>
<dbReference type="Proteomes" id="UP000242715">
    <property type="component" value="Unassembled WGS sequence"/>
</dbReference>
<evidence type="ECO:0000259" key="1">
    <source>
        <dbReference type="Pfam" id="PF14365"/>
    </source>
</evidence>
<dbReference type="OrthoDB" id="1858978at2759"/>
<gene>
    <name evidence="2" type="ORF">TSUD_120550</name>
</gene>
<proteinExistence type="predicted"/>
<dbReference type="Pfam" id="PF14365">
    <property type="entry name" value="Neprosin_AP"/>
    <property type="match status" value="1"/>
</dbReference>
<keyword evidence="3" id="KW-1185">Reference proteome</keyword>
<protein>
    <recommendedName>
        <fullName evidence="1">Neprosin activation peptide domain-containing protein</fullName>
    </recommendedName>
</protein>
<evidence type="ECO:0000313" key="2">
    <source>
        <dbReference type="EMBL" id="GAU20863.1"/>
    </source>
</evidence>
<dbReference type="AlphaFoldDB" id="A0A2Z6MDC2"/>
<name>A0A2Z6MDC2_TRISU</name>
<feature type="domain" description="Neprosin activation peptide" evidence="1">
    <location>
        <begin position="15"/>
        <end position="65"/>
    </location>
</feature>